<keyword evidence="4" id="KW-1015">Disulfide bond</keyword>
<comment type="similarity">
    <text evidence="1">Belongs to the thioredoxin family.</text>
</comment>
<keyword evidence="5" id="KW-0676">Redox-active center</keyword>
<evidence type="ECO:0000313" key="7">
    <source>
        <dbReference type="EMBL" id="PSB29726.1"/>
    </source>
</evidence>
<proteinExistence type="inferred from homology"/>
<evidence type="ECO:0000256" key="3">
    <source>
        <dbReference type="ARBA" id="ARBA00022982"/>
    </source>
</evidence>
<accession>A0A2T1EAE5</accession>
<dbReference type="InterPro" id="IPR011990">
    <property type="entry name" value="TPR-like_helical_dom_sf"/>
</dbReference>
<dbReference type="AlphaFoldDB" id="A0A2T1EAE5"/>
<comment type="caution">
    <text evidence="7">The sequence shown here is derived from an EMBL/GenBank/DDBJ whole genome shotgun (WGS) entry which is preliminary data.</text>
</comment>
<dbReference type="PROSITE" id="PS00194">
    <property type="entry name" value="THIOREDOXIN_1"/>
    <property type="match status" value="1"/>
</dbReference>
<dbReference type="OrthoDB" id="9790390at2"/>
<reference evidence="8" key="1">
    <citation type="submission" date="2018-02" db="EMBL/GenBank/DDBJ databases">
        <authorList>
            <person name="Moore K."/>
            <person name="Momper L."/>
        </authorList>
    </citation>
    <scope>NUCLEOTIDE SEQUENCE [LARGE SCALE GENOMIC DNA]</scope>
    <source>
        <strain evidence="8">ULC18</strain>
    </source>
</reference>
<protein>
    <submittedName>
        <fullName evidence="7">Co-chaperone YbbN</fullName>
    </submittedName>
</protein>
<sequence length="273" mass="30518">MGAAISVNQTNFAAEVIEKSHQTPVLVDFFAQWCGPCQMLKPVLEKLSQEYNFVLAKVDIDQSPELAHTYGVEGVPDVKVVVDGKVTDGFVGMLPEPKLREFLAQLQITSILDEALESIYADAAIGKVEQAETCLLALLEQYPDNRGLILEAASFYIDADRLDVAESLLAKIPEYDKAYFPDAKTLRARLRFKQIALQPEGESDLDRAFQQAASLVLEENYPVALEQFLAILTKDRKFRGDGARKAMLSIFDLLGDDHPLTKDYRKRLVMALY</sequence>
<dbReference type="InterPro" id="IPR017937">
    <property type="entry name" value="Thioredoxin_CS"/>
</dbReference>
<reference evidence="7 8" key="2">
    <citation type="submission" date="2018-03" db="EMBL/GenBank/DDBJ databases">
        <title>The ancient ancestry and fast evolution of plastids.</title>
        <authorList>
            <person name="Moore K.R."/>
            <person name="Magnabosco C."/>
            <person name="Momper L."/>
            <person name="Gold D.A."/>
            <person name="Bosak T."/>
            <person name="Fournier G.P."/>
        </authorList>
    </citation>
    <scope>NUCLEOTIDE SEQUENCE [LARGE SCALE GENOMIC DNA]</scope>
    <source>
        <strain evidence="7 8">ULC18</strain>
    </source>
</reference>
<dbReference type="PANTHER" id="PTHR45663:SF11">
    <property type="entry name" value="GEO12009P1"/>
    <property type="match status" value="1"/>
</dbReference>
<dbReference type="Pfam" id="PF14559">
    <property type="entry name" value="TPR_19"/>
    <property type="match status" value="1"/>
</dbReference>
<dbReference type="Gene3D" id="1.25.40.10">
    <property type="entry name" value="Tetratricopeptide repeat domain"/>
    <property type="match status" value="2"/>
</dbReference>
<dbReference type="SUPFAM" id="SSF52833">
    <property type="entry name" value="Thioredoxin-like"/>
    <property type="match status" value="1"/>
</dbReference>
<name>A0A2T1EAE5_9CYAN</name>
<evidence type="ECO:0000256" key="1">
    <source>
        <dbReference type="ARBA" id="ARBA00008987"/>
    </source>
</evidence>
<dbReference type="CDD" id="cd02947">
    <property type="entry name" value="TRX_family"/>
    <property type="match status" value="1"/>
</dbReference>
<dbReference type="EMBL" id="PVWK01000059">
    <property type="protein sequence ID" value="PSB29726.1"/>
    <property type="molecule type" value="Genomic_DNA"/>
</dbReference>
<dbReference type="InterPro" id="IPR013766">
    <property type="entry name" value="Thioredoxin_domain"/>
</dbReference>
<gene>
    <name evidence="7" type="ORF">C7B82_10725</name>
</gene>
<keyword evidence="2" id="KW-0813">Transport</keyword>
<evidence type="ECO:0000256" key="5">
    <source>
        <dbReference type="ARBA" id="ARBA00023284"/>
    </source>
</evidence>
<dbReference type="Proteomes" id="UP000239576">
    <property type="component" value="Unassembled WGS sequence"/>
</dbReference>
<evidence type="ECO:0000256" key="4">
    <source>
        <dbReference type="ARBA" id="ARBA00023157"/>
    </source>
</evidence>
<dbReference type="GO" id="GO:0015035">
    <property type="term" value="F:protein-disulfide reductase activity"/>
    <property type="evidence" value="ECO:0007669"/>
    <property type="project" value="TreeGrafter"/>
</dbReference>
<dbReference type="GO" id="GO:0005737">
    <property type="term" value="C:cytoplasm"/>
    <property type="evidence" value="ECO:0007669"/>
    <property type="project" value="TreeGrafter"/>
</dbReference>
<dbReference type="Pfam" id="PF14561">
    <property type="entry name" value="TPR_20"/>
    <property type="match status" value="1"/>
</dbReference>
<keyword evidence="8" id="KW-1185">Reference proteome</keyword>
<dbReference type="PANTHER" id="PTHR45663">
    <property type="entry name" value="GEO12009P1"/>
    <property type="match status" value="1"/>
</dbReference>
<keyword evidence="3" id="KW-0249">Electron transport</keyword>
<dbReference type="Pfam" id="PF00085">
    <property type="entry name" value="Thioredoxin"/>
    <property type="match status" value="1"/>
</dbReference>
<dbReference type="GO" id="GO:0006950">
    <property type="term" value="P:response to stress"/>
    <property type="evidence" value="ECO:0007669"/>
    <property type="project" value="UniProtKB-ARBA"/>
</dbReference>
<organism evidence="7 8">
    <name type="scientific">Stenomitos frigidus ULC18</name>
    <dbReference type="NCBI Taxonomy" id="2107698"/>
    <lineage>
        <taxon>Bacteria</taxon>
        <taxon>Bacillati</taxon>
        <taxon>Cyanobacteriota</taxon>
        <taxon>Cyanophyceae</taxon>
        <taxon>Leptolyngbyales</taxon>
        <taxon>Leptolyngbyaceae</taxon>
        <taxon>Stenomitos</taxon>
    </lineage>
</organism>
<feature type="domain" description="Thioredoxin" evidence="6">
    <location>
        <begin position="3"/>
        <end position="108"/>
    </location>
</feature>
<evidence type="ECO:0000259" key="6">
    <source>
        <dbReference type="PROSITE" id="PS51352"/>
    </source>
</evidence>
<dbReference type="InterPro" id="IPR036249">
    <property type="entry name" value="Thioredoxin-like_sf"/>
</dbReference>
<dbReference type="PROSITE" id="PS51352">
    <property type="entry name" value="THIOREDOXIN_2"/>
    <property type="match status" value="1"/>
</dbReference>
<evidence type="ECO:0000313" key="8">
    <source>
        <dbReference type="Proteomes" id="UP000239576"/>
    </source>
</evidence>
<dbReference type="Gene3D" id="3.40.30.10">
    <property type="entry name" value="Glutaredoxin"/>
    <property type="match status" value="1"/>
</dbReference>
<dbReference type="RefSeq" id="WP_106256297.1">
    <property type="nucleotide sequence ID" value="NZ_CAWNSW010000078.1"/>
</dbReference>
<evidence type="ECO:0000256" key="2">
    <source>
        <dbReference type="ARBA" id="ARBA00022448"/>
    </source>
</evidence>